<protein>
    <submittedName>
        <fullName evidence="1">Uncharacterized protein</fullName>
    </submittedName>
</protein>
<evidence type="ECO:0000313" key="2">
    <source>
        <dbReference type="Proteomes" id="UP000649114"/>
    </source>
</evidence>
<dbReference type="AlphaFoldDB" id="A0AAN5YHE4"/>
<sequence length="200" mass="22536">MTESPLDMHTNTPLSGWEKCRTLVLANGSDFSFGKVREVDFVANPWKRTPPLEDFLVSSTIVTQWVEGNFEKKNLGLAAALFGDVNIDERFKKMAGSMTDYLRYGPNAEAAHGERIESQPFGSIRSPYFIPPLATERMAILFAVLTIFSNRKDRHVPVWKTSTLAVLACQHEKRLGLLQSTFTDIKLLQDSTGRTEVRLQ</sequence>
<dbReference type="PANTHER" id="PTHR35394">
    <property type="entry name" value="DUF3176 DOMAIN-CONTAINING PROTEIN"/>
    <property type="match status" value="1"/>
</dbReference>
<accession>A0AAN5YHE4</accession>
<dbReference type="PANTHER" id="PTHR35394:SF5">
    <property type="entry name" value="DUF3176 DOMAIN-CONTAINING PROTEIN"/>
    <property type="match status" value="1"/>
</dbReference>
<reference evidence="1" key="2">
    <citation type="submission" date="2020-04" db="EMBL/GenBank/DDBJ databases">
        <authorList>
            <person name="Santos R.A.C."/>
            <person name="Steenwyk J.L."/>
            <person name="Rivero-Menendez O."/>
            <person name="Mead M.E."/>
            <person name="Silva L.P."/>
            <person name="Bastos R.W."/>
            <person name="Alastruey-Izquierdo A."/>
            <person name="Goldman G.H."/>
            <person name="Rokas A."/>
        </authorList>
    </citation>
    <scope>NUCLEOTIDE SEQUENCE</scope>
    <source>
        <strain evidence="1">CNM-CM8927</strain>
    </source>
</reference>
<evidence type="ECO:0000313" key="1">
    <source>
        <dbReference type="EMBL" id="KAF4201651.1"/>
    </source>
</evidence>
<gene>
    <name evidence="1" type="ORF">CNMCM8927_001294</name>
</gene>
<dbReference type="EMBL" id="JAAAPU010000132">
    <property type="protein sequence ID" value="KAF4201651.1"/>
    <property type="molecule type" value="Genomic_DNA"/>
</dbReference>
<proteinExistence type="predicted"/>
<dbReference type="Proteomes" id="UP000649114">
    <property type="component" value="Unassembled WGS sequence"/>
</dbReference>
<comment type="caution">
    <text evidence="1">The sequence shown here is derived from an EMBL/GenBank/DDBJ whole genome shotgun (WGS) entry which is preliminary data.</text>
</comment>
<organism evidence="1 2">
    <name type="scientific">Aspergillus lentulus</name>
    <dbReference type="NCBI Taxonomy" id="293939"/>
    <lineage>
        <taxon>Eukaryota</taxon>
        <taxon>Fungi</taxon>
        <taxon>Dikarya</taxon>
        <taxon>Ascomycota</taxon>
        <taxon>Pezizomycotina</taxon>
        <taxon>Eurotiomycetes</taxon>
        <taxon>Eurotiomycetidae</taxon>
        <taxon>Eurotiales</taxon>
        <taxon>Aspergillaceae</taxon>
        <taxon>Aspergillus</taxon>
        <taxon>Aspergillus subgen. Fumigati</taxon>
    </lineage>
</organism>
<name>A0AAN5YHE4_ASPLE</name>
<reference evidence="1" key="1">
    <citation type="journal article" date="2020" name="bioRxiv">
        <title>Genomic and phenotypic heterogeneity of clinical isolates of the human pathogens Aspergillus fumigatus, Aspergillus lentulus and Aspergillus fumigatiaffinis.</title>
        <authorList>
            <person name="dos Santos R.A.C."/>
            <person name="Steenwyk J.L."/>
            <person name="Rivero-Menendez O."/>
            <person name="Mead M.E."/>
            <person name="Silva L.P."/>
            <person name="Bastos R.W."/>
            <person name="Alastruey-Izquierdo A."/>
            <person name="Goldman G.H."/>
            <person name="Rokas A."/>
        </authorList>
    </citation>
    <scope>NUCLEOTIDE SEQUENCE</scope>
    <source>
        <strain evidence="1">CNM-CM8927</strain>
    </source>
</reference>